<keyword evidence="6 7" id="KW-0472">Membrane</keyword>
<dbReference type="PANTHER" id="PTHR33508:SF1">
    <property type="entry name" value="UPF0056 MEMBRANE PROTEIN YHCE"/>
    <property type="match status" value="1"/>
</dbReference>
<evidence type="ECO:0000313" key="9">
    <source>
        <dbReference type="Proteomes" id="UP000627205"/>
    </source>
</evidence>
<feature type="transmembrane region" description="Helical" evidence="7">
    <location>
        <begin position="6"/>
        <end position="28"/>
    </location>
</feature>
<feature type="transmembrane region" description="Helical" evidence="7">
    <location>
        <begin position="40"/>
        <end position="59"/>
    </location>
</feature>
<keyword evidence="5 7" id="KW-1133">Transmembrane helix</keyword>
<comment type="subcellular location">
    <subcellularLocation>
        <location evidence="1 7">Cell membrane</location>
        <topology evidence="1 7">Multi-pass membrane protein</topology>
    </subcellularLocation>
</comment>
<evidence type="ECO:0000256" key="5">
    <source>
        <dbReference type="ARBA" id="ARBA00022989"/>
    </source>
</evidence>
<feature type="transmembrane region" description="Helical" evidence="7">
    <location>
        <begin position="71"/>
        <end position="91"/>
    </location>
</feature>
<organism evidence="8 9">
    <name type="scientific">Oxalicibacterium solurbis</name>
    <dbReference type="NCBI Taxonomy" id="69280"/>
    <lineage>
        <taxon>Bacteria</taxon>
        <taxon>Pseudomonadati</taxon>
        <taxon>Pseudomonadota</taxon>
        <taxon>Betaproteobacteria</taxon>
        <taxon>Burkholderiales</taxon>
        <taxon>Oxalobacteraceae</taxon>
        <taxon>Oxalicibacterium</taxon>
    </lineage>
</organism>
<proteinExistence type="inferred from homology"/>
<keyword evidence="4 7" id="KW-0812">Transmembrane</keyword>
<dbReference type="AlphaFoldDB" id="A0A8J3B0X3"/>
<feature type="transmembrane region" description="Helical" evidence="7">
    <location>
        <begin position="134"/>
        <end position="155"/>
    </location>
</feature>
<evidence type="ECO:0000256" key="6">
    <source>
        <dbReference type="ARBA" id="ARBA00023136"/>
    </source>
</evidence>
<evidence type="ECO:0000256" key="1">
    <source>
        <dbReference type="ARBA" id="ARBA00004651"/>
    </source>
</evidence>
<dbReference type="InterPro" id="IPR002771">
    <property type="entry name" value="Multi_antbiot-R_MarC"/>
</dbReference>
<reference evidence="8" key="1">
    <citation type="journal article" date="2014" name="Int. J. Syst. Evol. Microbiol.">
        <title>Complete genome sequence of Corynebacterium casei LMG S-19264T (=DSM 44701T), isolated from a smear-ripened cheese.</title>
        <authorList>
            <consortium name="US DOE Joint Genome Institute (JGI-PGF)"/>
            <person name="Walter F."/>
            <person name="Albersmeier A."/>
            <person name="Kalinowski J."/>
            <person name="Ruckert C."/>
        </authorList>
    </citation>
    <scope>NUCLEOTIDE SEQUENCE</scope>
    <source>
        <strain evidence="8">CCM 7664</strain>
    </source>
</reference>
<name>A0A8J3B0X3_9BURK</name>
<comment type="caution">
    <text evidence="8">The sequence shown here is derived from an EMBL/GenBank/DDBJ whole genome shotgun (WGS) entry which is preliminary data.</text>
</comment>
<gene>
    <name evidence="8" type="ORF">GCM10011430_22300</name>
</gene>
<evidence type="ECO:0000256" key="4">
    <source>
        <dbReference type="ARBA" id="ARBA00022692"/>
    </source>
</evidence>
<dbReference type="Pfam" id="PF01914">
    <property type="entry name" value="MarC"/>
    <property type="match status" value="1"/>
</dbReference>
<dbReference type="GO" id="GO:0005886">
    <property type="term" value="C:plasma membrane"/>
    <property type="evidence" value="ECO:0007669"/>
    <property type="project" value="UniProtKB-SubCell"/>
</dbReference>
<evidence type="ECO:0000313" key="8">
    <source>
        <dbReference type="EMBL" id="GGI55056.1"/>
    </source>
</evidence>
<keyword evidence="9" id="KW-1185">Reference proteome</keyword>
<evidence type="ECO:0000256" key="7">
    <source>
        <dbReference type="RuleBase" id="RU362048"/>
    </source>
</evidence>
<reference evidence="8" key="2">
    <citation type="submission" date="2020-09" db="EMBL/GenBank/DDBJ databases">
        <authorList>
            <person name="Sun Q."/>
            <person name="Sedlacek I."/>
        </authorList>
    </citation>
    <scope>NUCLEOTIDE SEQUENCE</scope>
    <source>
        <strain evidence="8">CCM 7664</strain>
    </source>
</reference>
<feature type="transmembrane region" description="Helical" evidence="7">
    <location>
        <begin position="176"/>
        <end position="198"/>
    </location>
</feature>
<feature type="transmembrane region" description="Helical" evidence="7">
    <location>
        <begin position="103"/>
        <end position="128"/>
    </location>
</feature>
<evidence type="ECO:0000256" key="2">
    <source>
        <dbReference type="ARBA" id="ARBA00009784"/>
    </source>
</evidence>
<accession>A0A8J3B0X3</accession>
<dbReference type="EMBL" id="BMDP01000003">
    <property type="protein sequence ID" value="GGI55056.1"/>
    <property type="molecule type" value="Genomic_DNA"/>
</dbReference>
<dbReference type="Proteomes" id="UP000627205">
    <property type="component" value="Unassembled WGS sequence"/>
</dbReference>
<dbReference type="PANTHER" id="PTHR33508">
    <property type="entry name" value="UPF0056 MEMBRANE PROTEIN YHCE"/>
    <property type="match status" value="1"/>
</dbReference>
<evidence type="ECO:0000256" key="3">
    <source>
        <dbReference type="ARBA" id="ARBA00022475"/>
    </source>
</evidence>
<comment type="similarity">
    <text evidence="2 7">Belongs to the UPF0056 (MarC) family.</text>
</comment>
<keyword evidence="3" id="KW-1003">Cell membrane</keyword>
<protein>
    <recommendedName>
        <fullName evidence="7">UPF0056 membrane protein</fullName>
    </recommendedName>
</protein>
<dbReference type="RefSeq" id="WP_188421742.1">
    <property type="nucleotide sequence ID" value="NZ_BMDP01000003.1"/>
</dbReference>
<sequence>MEETTLRSFALFFALFNPFLMSIYLLDLIRGLPTRVFTTVLIRGSLISATVFTLFAWGGEAFFRDYLQVRFASFQIFGGIVFLLIGLRYVFSGAYAIESMRDNPAAMAGSVAMPIMIGPGTVSASVVIGTRLPLPSAAMVIVGTLALTVTILIVMKVLHDKLKKRHAAMTDRYIDLVGRMSALLIGTIAIDMILTGLASSGVIPGQVQ</sequence>